<dbReference type="EMBL" id="JYFC01000002">
    <property type="protein sequence ID" value="KJC64780.1"/>
    <property type="molecule type" value="Genomic_DNA"/>
</dbReference>
<dbReference type="RefSeq" id="WP_044439432.1">
    <property type="nucleotide sequence ID" value="NZ_JYFC01000002.1"/>
</dbReference>
<keyword evidence="2" id="KW-1185">Reference proteome</keyword>
<comment type="caution">
    <text evidence="1">The sequence shown here is derived from an EMBL/GenBank/DDBJ whole genome shotgun (WGS) entry which is preliminary data.</text>
</comment>
<accession>A0ABR5CGS0</accession>
<name>A0ABR5CGS0_9MICO</name>
<protein>
    <submittedName>
        <fullName evidence="1">Uncharacterized protein</fullName>
    </submittedName>
</protein>
<sequence>MDQYQWLGDLPTWITAGAVGIAALQFAADKRLRAIEEARESKAQATGLTAWTVSDIETHNPKVLGVVMSNSSGSTFHDVKITVKIDGTRVPWPISLKILPPGTYFVAHTPKGKFIWDFPLPVEACAGVLQPYMNTDDYQIESIEFADNLNQRWSTDARAVLTAL</sequence>
<dbReference type="Proteomes" id="UP000032503">
    <property type="component" value="Unassembled WGS sequence"/>
</dbReference>
<reference evidence="1 2" key="1">
    <citation type="journal article" date="2001" name="Int. J. Syst. Evol. Microbiol.">
        <title>Agreia bicolorata gen. nov., sp. nov., to accommodate actinobacteria isolated from narrow reed grass infected by the nematode Heteroanguina graminophila.</title>
        <authorList>
            <person name="Evtushenko L.I."/>
            <person name="Dorofeeva L.V."/>
            <person name="Dobrovolskaya T.G."/>
            <person name="Streshinskaya G.M."/>
            <person name="Subbotin S.A."/>
            <person name="Tiedje J.M."/>
        </authorList>
    </citation>
    <scope>NUCLEOTIDE SEQUENCE [LARGE SCALE GENOMIC DNA]</scope>
    <source>
        <strain evidence="1 2">VKM Ac-1804</strain>
    </source>
</reference>
<gene>
    <name evidence="1" type="ORF">TZ00_03570</name>
</gene>
<evidence type="ECO:0000313" key="1">
    <source>
        <dbReference type="EMBL" id="KJC64780.1"/>
    </source>
</evidence>
<proteinExistence type="predicted"/>
<organism evidence="1 2">
    <name type="scientific">Agreia bicolorata</name>
    <dbReference type="NCBI Taxonomy" id="110935"/>
    <lineage>
        <taxon>Bacteria</taxon>
        <taxon>Bacillati</taxon>
        <taxon>Actinomycetota</taxon>
        <taxon>Actinomycetes</taxon>
        <taxon>Micrococcales</taxon>
        <taxon>Microbacteriaceae</taxon>
        <taxon>Agreia</taxon>
    </lineage>
</organism>
<evidence type="ECO:0000313" key="2">
    <source>
        <dbReference type="Proteomes" id="UP000032503"/>
    </source>
</evidence>